<evidence type="ECO:0000313" key="2">
    <source>
        <dbReference type="EMBL" id="KAK3789016.1"/>
    </source>
</evidence>
<evidence type="ECO:0000313" key="3">
    <source>
        <dbReference type="Proteomes" id="UP001283361"/>
    </source>
</evidence>
<feature type="compositionally biased region" description="Basic and acidic residues" evidence="1">
    <location>
        <begin position="66"/>
        <end position="80"/>
    </location>
</feature>
<sequence>MTKNRLMSLTLHTLNVKFRDVEWRNRIALQGRVQRDLKTCGLQPAELDLEVPNLTAWRAQVKDGIKSAEEKRELEREEKRTSRHQRTQPVPGSHTTPATDYTYSGWTRSSSKSRIGRCSETN</sequence>
<proteinExistence type="predicted"/>
<dbReference type="AlphaFoldDB" id="A0AAE1DZR3"/>
<comment type="caution">
    <text evidence="2">The sequence shown here is derived from an EMBL/GenBank/DDBJ whole genome shotgun (WGS) entry which is preliminary data.</text>
</comment>
<dbReference type="EMBL" id="JAWDGP010001701">
    <property type="protein sequence ID" value="KAK3789016.1"/>
    <property type="molecule type" value="Genomic_DNA"/>
</dbReference>
<organism evidence="2 3">
    <name type="scientific">Elysia crispata</name>
    <name type="common">lettuce slug</name>
    <dbReference type="NCBI Taxonomy" id="231223"/>
    <lineage>
        <taxon>Eukaryota</taxon>
        <taxon>Metazoa</taxon>
        <taxon>Spiralia</taxon>
        <taxon>Lophotrochozoa</taxon>
        <taxon>Mollusca</taxon>
        <taxon>Gastropoda</taxon>
        <taxon>Heterobranchia</taxon>
        <taxon>Euthyneura</taxon>
        <taxon>Panpulmonata</taxon>
        <taxon>Sacoglossa</taxon>
        <taxon>Placobranchoidea</taxon>
        <taxon>Plakobranchidae</taxon>
        <taxon>Elysia</taxon>
    </lineage>
</organism>
<gene>
    <name evidence="2" type="ORF">RRG08_058194</name>
</gene>
<feature type="region of interest" description="Disordered" evidence="1">
    <location>
        <begin position="66"/>
        <end position="122"/>
    </location>
</feature>
<dbReference type="Proteomes" id="UP001283361">
    <property type="component" value="Unassembled WGS sequence"/>
</dbReference>
<name>A0AAE1DZR3_9GAST</name>
<protein>
    <submittedName>
        <fullName evidence="2">Uncharacterized protein</fullName>
    </submittedName>
</protein>
<accession>A0AAE1DZR3</accession>
<feature type="compositionally biased region" description="Polar residues" evidence="1">
    <location>
        <begin position="87"/>
        <end position="122"/>
    </location>
</feature>
<evidence type="ECO:0000256" key="1">
    <source>
        <dbReference type="SAM" id="MobiDB-lite"/>
    </source>
</evidence>
<keyword evidence="3" id="KW-1185">Reference proteome</keyword>
<reference evidence="2" key="1">
    <citation type="journal article" date="2023" name="G3 (Bethesda)">
        <title>A reference genome for the long-term kleptoplast-retaining sea slug Elysia crispata morphotype clarki.</title>
        <authorList>
            <person name="Eastman K.E."/>
            <person name="Pendleton A.L."/>
            <person name="Shaikh M.A."/>
            <person name="Suttiyut T."/>
            <person name="Ogas R."/>
            <person name="Tomko P."/>
            <person name="Gavelis G."/>
            <person name="Widhalm J.R."/>
            <person name="Wisecaver J.H."/>
        </authorList>
    </citation>
    <scope>NUCLEOTIDE SEQUENCE</scope>
    <source>
        <strain evidence="2">ECLA1</strain>
    </source>
</reference>